<dbReference type="EMBL" id="FN595228">
    <property type="protein sequence ID" value="CCB46142.1"/>
    <property type="molecule type" value="Genomic_DNA"/>
</dbReference>
<dbReference type="Proteomes" id="UP000009183">
    <property type="component" value="Chromosome 12"/>
</dbReference>
<evidence type="ECO:0000313" key="1">
    <source>
        <dbReference type="EMBL" id="CCB46142.1"/>
    </source>
</evidence>
<name>F6H1S3_VITVI</name>
<sequence>MRGNDQKATFVGKLGVAIIMHDYLIQGFTTNTSMAHY</sequence>
<dbReference type="AlphaFoldDB" id="F6H1S3"/>
<dbReference type="PaxDb" id="29760-VIT_12s0055g00520.t01"/>
<proteinExistence type="predicted"/>
<organism evidence="1 2">
    <name type="scientific">Vitis vinifera</name>
    <name type="common">Grape</name>
    <dbReference type="NCBI Taxonomy" id="29760"/>
    <lineage>
        <taxon>Eukaryota</taxon>
        <taxon>Viridiplantae</taxon>
        <taxon>Streptophyta</taxon>
        <taxon>Embryophyta</taxon>
        <taxon>Tracheophyta</taxon>
        <taxon>Spermatophyta</taxon>
        <taxon>Magnoliopsida</taxon>
        <taxon>eudicotyledons</taxon>
        <taxon>Gunneridae</taxon>
        <taxon>Pentapetalae</taxon>
        <taxon>rosids</taxon>
        <taxon>Vitales</taxon>
        <taxon>Vitaceae</taxon>
        <taxon>Viteae</taxon>
        <taxon>Vitis</taxon>
    </lineage>
</organism>
<dbReference type="InParanoid" id="F6H1S3"/>
<reference evidence="2" key="1">
    <citation type="journal article" date="2007" name="Nature">
        <title>The grapevine genome sequence suggests ancestral hexaploidization in major angiosperm phyla.</title>
        <authorList>
            <consortium name="The French-Italian Public Consortium for Grapevine Genome Characterization."/>
            <person name="Jaillon O."/>
            <person name="Aury J.-M."/>
            <person name="Noel B."/>
            <person name="Policriti A."/>
            <person name="Clepet C."/>
            <person name="Casagrande A."/>
            <person name="Choisne N."/>
            <person name="Aubourg S."/>
            <person name="Vitulo N."/>
            <person name="Jubin C."/>
            <person name="Vezzi A."/>
            <person name="Legeai F."/>
            <person name="Hugueney P."/>
            <person name="Dasilva C."/>
            <person name="Horner D."/>
            <person name="Mica E."/>
            <person name="Jublot D."/>
            <person name="Poulain J."/>
            <person name="Bruyere C."/>
            <person name="Billault A."/>
            <person name="Segurens B."/>
            <person name="Gouyvenoux M."/>
            <person name="Ugarte E."/>
            <person name="Cattonaro F."/>
            <person name="Anthouard V."/>
            <person name="Vico V."/>
            <person name="Del Fabbro C."/>
            <person name="Alaux M."/>
            <person name="Di Gaspero G."/>
            <person name="Dumas V."/>
            <person name="Felice N."/>
            <person name="Paillard S."/>
            <person name="Juman I."/>
            <person name="Moroldo M."/>
            <person name="Scalabrin S."/>
            <person name="Canaguier A."/>
            <person name="Le Clainche I."/>
            <person name="Malacrida G."/>
            <person name="Durand E."/>
            <person name="Pesole G."/>
            <person name="Laucou V."/>
            <person name="Chatelet P."/>
            <person name="Merdinoglu D."/>
            <person name="Delledonne M."/>
            <person name="Pezzotti M."/>
            <person name="Lecharny A."/>
            <person name="Scarpelli C."/>
            <person name="Artiguenave F."/>
            <person name="Pe M.E."/>
            <person name="Valle G."/>
            <person name="Morgante M."/>
            <person name="Caboche M."/>
            <person name="Adam-Blondon A.-F."/>
            <person name="Weissenbach J."/>
            <person name="Quetier F."/>
            <person name="Wincker P."/>
        </authorList>
    </citation>
    <scope>NUCLEOTIDE SEQUENCE [LARGE SCALE GENOMIC DNA]</scope>
    <source>
        <strain evidence="2">cv. Pinot noir / PN40024</strain>
    </source>
</reference>
<evidence type="ECO:0000313" key="2">
    <source>
        <dbReference type="Proteomes" id="UP000009183"/>
    </source>
</evidence>
<keyword evidence="2" id="KW-1185">Reference proteome</keyword>
<protein>
    <submittedName>
        <fullName evidence="1">Uncharacterized protein</fullName>
    </submittedName>
</protein>
<dbReference type="SUPFAM" id="SSF51649">
    <property type="entry name" value="RuBisCo, C-terminal domain"/>
    <property type="match status" value="1"/>
</dbReference>
<gene>
    <name evidence="1" type="ordered locus">VIT_12s0055g00520</name>
</gene>
<accession>F6H1S3</accession>
<dbReference type="HOGENOM" id="CLU_3352088_0_0_1"/>
<dbReference type="GO" id="GO:0000287">
    <property type="term" value="F:magnesium ion binding"/>
    <property type="evidence" value="ECO:0007669"/>
    <property type="project" value="InterPro"/>
</dbReference>
<dbReference type="InterPro" id="IPR036376">
    <property type="entry name" value="RuBisCO_lsu_C_sf"/>
</dbReference>